<feature type="region of interest" description="Disordered" evidence="1">
    <location>
        <begin position="21"/>
        <end position="45"/>
    </location>
</feature>
<keyword evidence="2" id="KW-0732">Signal</keyword>
<evidence type="ECO:0000313" key="4">
    <source>
        <dbReference type="Proteomes" id="UP000095767"/>
    </source>
</evidence>
<evidence type="ECO:0000256" key="1">
    <source>
        <dbReference type="SAM" id="MobiDB-lite"/>
    </source>
</evidence>
<accession>A0A1E5W949</accession>
<gene>
    <name evidence="3" type="ORF">BAE44_0005039</name>
</gene>
<reference evidence="3 4" key="1">
    <citation type="submission" date="2016-09" db="EMBL/GenBank/DDBJ databases">
        <title>The draft genome of Dichanthelium oligosanthes: A C3 panicoid grass species.</title>
        <authorList>
            <person name="Studer A.J."/>
            <person name="Schnable J.C."/>
            <person name="Brutnell T.P."/>
        </authorList>
    </citation>
    <scope>NUCLEOTIDE SEQUENCE [LARGE SCALE GENOMIC DNA]</scope>
    <source>
        <strain evidence="4">cv. Kellogg 1175</strain>
        <tissue evidence="3">Leaf</tissue>
    </source>
</reference>
<feature type="region of interest" description="Disordered" evidence="1">
    <location>
        <begin position="63"/>
        <end position="161"/>
    </location>
</feature>
<dbReference type="EMBL" id="LWDX02017063">
    <property type="protein sequence ID" value="OEL33941.1"/>
    <property type="molecule type" value="Genomic_DNA"/>
</dbReference>
<dbReference type="Proteomes" id="UP000095767">
    <property type="component" value="Unassembled WGS sequence"/>
</dbReference>
<evidence type="ECO:0000256" key="2">
    <source>
        <dbReference type="SAM" id="SignalP"/>
    </source>
</evidence>
<name>A0A1E5W949_9POAL</name>
<proteinExistence type="predicted"/>
<protein>
    <submittedName>
        <fullName evidence="3">Uncharacterized protein</fullName>
    </submittedName>
</protein>
<evidence type="ECO:0000313" key="3">
    <source>
        <dbReference type="EMBL" id="OEL33941.1"/>
    </source>
</evidence>
<dbReference type="AlphaFoldDB" id="A0A1E5W949"/>
<feature type="signal peptide" evidence="2">
    <location>
        <begin position="1"/>
        <end position="22"/>
    </location>
</feature>
<feature type="compositionally biased region" description="Low complexity" evidence="1">
    <location>
        <begin position="118"/>
        <end position="128"/>
    </location>
</feature>
<feature type="non-terminal residue" evidence="3">
    <location>
        <position position="1"/>
    </location>
</feature>
<feature type="chain" id="PRO_5009188995" evidence="2">
    <location>
        <begin position="23"/>
        <end position="269"/>
    </location>
</feature>
<feature type="compositionally biased region" description="Basic residues" evidence="1">
    <location>
        <begin position="143"/>
        <end position="161"/>
    </location>
</feature>
<keyword evidence="4" id="KW-1185">Reference proteome</keyword>
<feature type="compositionally biased region" description="Basic and acidic residues" evidence="1">
    <location>
        <begin position="31"/>
        <end position="45"/>
    </location>
</feature>
<organism evidence="3 4">
    <name type="scientific">Dichanthelium oligosanthes</name>
    <dbReference type="NCBI Taxonomy" id="888268"/>
    <lineage>
        <taxon>Eukaryota</taxon>
        <taxon>Viridiplantae</taxon>
        <taxon>Streptophyta</taxon>
        <taxon>Embryophyta</taxon>
        <taxon>Tracheophyta</taxon>
        <taxon>Spermatophyta</taxon>
        <taxon>Magnoliopsida</taxon>
        <taxon>Liliopsida</taxon>
        <taxon>Poales</taxon>
        <taxon>Poaceae</taxon>
        <taxon>PACMAD clade</taxon>
        <taxon>Panicoideae</taxon>
        <taxon>Panicodae</taxon>
        <taxon>Paniceae</taxon>
        <taxon>Dichantheliinae</taxon>
        <taxon>Dichanthelium</taxon>
    </lineage>
</organism>
<sequence length="269" mass="27820">LFFFFDSRLFAVRGVLVGGAAADPGDAKTSGGREPDVGLRGGVDERAPGGYGVGVGGGRAGVGAAPVGRGGGRAGARRVRPAAGRVGAGPEAAVPGAGARRGAAAAGEGRRARRRAPPGRGARGAAAADGRRGRGVVQPGTHQRGRRHGAPLRARHAAPPRCGRRCCPGGAAARPGGLGSVLFLRHGRASRRKNKCTASSGWRSAASRPARSFPMRGCRHHHLDRHLLRSLALLLPVCTWPSMRERLLCASPRTELRTRPKNRTKTGDV</sequence>
<comment type="caution">
    <text evidence="3">The sequence shown here is derived from an EMBL/GenBank/DDBJ whole genome shotgun (WGS) entry which is preliminary data.</text>
</comment>
<feature type="compositionally biased region" description="Low complexity" evidence="1">
    <location>
        <begin position="81"/>
        <end position="107"/>
    </location>
</feature>